<dbReference type="AlphaFoldDB" id="A0A6Y2ZRX9"/>
<evidence type="ECO:0000313" key="1">
    <source>
        <dbReference type="EMBL" id="HAB4796331.1"/>
    </source>
</evidence>
<reference evidence="1" key="2">
    <citation type="submission" date="2019-10" db="EMBL/GenBank/DDBJ databases">
        <authorList>
            <consortium name="NCBI Pathogen Detection Project"/>
        </authorList>
    </citation>
    <scope>NUCLEOTIDE SEQUENCE</scope>
    <source>
        <strain evidence="1">Salmonella enterica</strain>
    </source>
</reference>
<reference evidence="1" key="1">
    <citation type="journal article" date="2018" name="Genome Biol.">
        <title>SKESA: strategic k-mer extension for scrupulous assemblies.</title>
        <authorList>
            <person name="Souvorov A."/>
            <person name="Agarwala R."/>
            <person name="Lipman D.J."/>
        </authorList>
    </citation>
    <scope>NUCLEOTIDE SEQUENCE</scope>
    <source>
        <strain evidence="1">Salmonella enterica</strain>
    </source>
</reference>
<feature type="non-terminal residue" evidence="1">
    <location>
        <position position="1"/>
    </location>
</feature>
<comment type="caution">
    <text evidence="1">The sequence shown here is derived from an EMBL/GenBank/DDBJ whole genome shotgun (WGS) entry which is preliminary data.</text>
</comment>
<gene>
    <name evidence="1" type="ORF">GB496_09115</name>
</gene>
<proteinExistence type="predicted"/>
<sequence length="24" mass="2899">ISDVLFYLYQYFASNINSLHCKEM</sequence>
<dbReference type="EMBL" id="DAAGWC010000028">
    <property type="protein sequence ID" value="HAB4796331.1"/>
    <property type="molecule type" value="Genomic_DNA"/>
</dbReference>
<name>A0A6Y2ZRX9_SALVI</name>
<protein>
    <submittedName>
        <fullName evidence="1">Conjugal transfer protein TrbJ</fullName>
    </submittedName>
</protein>
<organism evidence="1">
    <name type="scientific">Salmonella virchow</name>
    <dbReference type="NCBI Taxonomy" id="48409"/>
    <lineage>
        <taxon>Bacteria</taxon>
        <taxon>Pseudomonadati</taxon>
        <taxon>Pseudomonadota</taxon>
        <taxon>Gammaproteobacteria</taxon>
        <taxon>Enterobacterales</taxon>
        <taxon>Enterobacteriaceae</taxon>
        <taxon>Salmonella</taxon>
    </lineage>
</organism>
<accession>A0A6Y2ZRX9</accession>